<accession>A0A1J5RWR5</accession>
<dbReference type="EMBL" id="MLJW01000093">
    <property type="protein sequence ID" value="OIR00585.1"/>
    <property type="molecule type" value="Genomic_DNA"/>
</dbReference>
<dbReference type="AlphaFoldDB" id="A0A1J5RWR5"/>
<proteinExistence type="predicted"/>
<sequence length="665" mass="73187">MRSCILILFFITTLCNVVTAQTCNQKGQLPNIPFKICSNIISQTLQNSCTGTIIPDTCKTLSPRTDANATWYSFTSSADDSLGFVIEPFDLGDDFNWVLFDMTGRTVAEIYSNKKATIASDWSNMSGITGTSNAGTDLLNCHTEDNPFSAIPQISKGHQYLLLICYNGIVIPNKTGFKLTITKGIKSVVDTAAPYIQKVYENSFNCSASKVTVIMNKKIACNSLSVDASNFSITGFTGNLINANVLCGPANTGDTINIYTDTKLSTGNHQLIIHSDNLNSKIADECGNTVIDGETFSFSVVATSELKIDSIEKIGCKVDSIIIYFNKDINRTSLASDGSDFNFTGPSNIAIRKVVWYGAYIKIDFAKKVTIGGNDTLVIQKGTDGNTLIDDCGTPIPEGYSAILNFPDTIATNFAYKVGYGCLYDTIHFSNDGNNGLDEWYWMFNGKVSGSQYPSFTNIDSGENHLYVYFSNRRCSDSLSTLISLVHKNFDVSFTMQDGACAGDTVPIINTSLGAIDNYVWEFGDGTYSSSPYPGFHIYPTDKYQKTYIVSLTASRGNTCYKSFKNSITVLPNCYIAVPSAFTPNGDGLNDYLYPLNAYKADHLIFRVFNRFGQIVFETRDWTVKWDGTYKSLQQPSGTYVWTLDYTDMDTGKKVSKKGTTVLLR</sequence>
<dbReference type="InterPro" id="IPR026341">
    <property type="entry name" value="T9SS_type_B"/>
</dbReference>
<dbReference type="SUPFAM" id="SSF49299">
    <property type="entry name" value="PKD domain"/>
    <property type="match status" value="1"/>
</dbReference>
<dbReference type="Gene3D" id="2.60.40.10">
    <property type="entry name" value="Immunoglobulins"/>
    <property type="match status" value="1"/>
</dbReference>
<reference evidence="1" key="1">
    <citation type="submission" date="2016-10" db="EMBL/GenBank/DDBJ databases">
        <title>Sequence of Gallionella enrichment culture.</title>
        <authorList>
            <person name="Poehlein A."/>
            <person name="Muehling M."/>
            <person name="Daniel R."/>
        </authorList>
    </citation>
    <scope>NUCLEOTIDE SEQUENCE</scope>
</reference>
<comment type="caution">
    <text evidence="1">The sequence shown here is derived from an EMBL/GenBank/DDBJ whole genome shotgun (WGS) entry which is preliminary data.</text>
</comment>
<protein>
    <recommendedName>
        <fullName evidence="2">PKD domain protein</fullName>
    </recommendedName>
</protein>
<dbReference type="InterPro" id="IPR013783">
    <property type="entry name" value="Ig-like_fold"/>
</dbReference>
<evidence type="ECO:0008006" key="2">
    <source>
        <dbReference type="Google" id="ProtNLM"/>
    </source>
</evidence>
<evidence type="ECO:0000313" key="1">
    <source>
        <dbReference type="EMBL" id="OIR00585.1"/>
    </source>
</evidence>
<organism evidence="1">
    <name type="scientific">mine drainage metagenome</name>
    <dbReference type="NCBI Taxonomy" id="410659"/>
    <lineage>
        <taxon>unclassified sequences</taxon>
        <taxon>metagenomes</taxon>
        <taxon>ecological metagenomes</taxon>
    </lineage>
</organism>
<dbReference type="CDD" id="cd00146">
    <property type="entry name" value="PKD"/>
    <property type="match status" value="1"/>
</dbReference>
<name>A0A1J5RWR5_9ZZZZ</name>
<dbReference type="NCBIfam" id="TIGR04131">
    <property type="entry name" value="Bac_Flav_CTERM"/>
    <property type="match status" value="1"/>
</dbReference>
<gene>
    <name evidence="1" type="ORF">GALL_172750</name>
</gene>
<dbReference type="InterPro" id="IPR035986">
    <property type="entry name" value="PKD_dom_sf"/>
</dbReference>
<dbReference type="Pfam" id="PF13585">
    <property type="entry name" value="CHU_C"/>
    <property type="match status" value="1"/>
</dbReference>